<dbReference type="AlphaFoldDB" id="A0A7Y6I358"/>
<dbReference type="RefSeq" id="WP_175588282.1">
    <property type="nucleotide sequence ID" value="NZ_JABWGN010000002.1"/>
</dbReference>
<dbReference type="Proteomes" id="UP000586042">
    <property type="component" value="Unassembled WGS sequence"/>
</dbReference>
<sequence length="153" mass="16389">MHPHLEAIFDQPDLIPPGDWPHDEATIISATATRTGKQWTAVAKLPDGRPVKAQGATWVEVKKNVAQLVFDCLRVEPGTLGVHLAPADSEAAAALNAVVSARIARANAEQAERDAVRHAAHLLISQGWTTRDAGSALRLSHQRISQITSSATE</sequence>
<name>A0A7Y6I358_9ACTN</name>
<organism evidence="1 2">
    <name type="scientific">Nonomuraea montanisoli</name>
    <dbReference type="NCBI Taxonomy" id="2741721"/>
    <lineage>
        <taxon>Bacteria</taxon>
        <taxon>Bacillati</taxon>
        <taxon>Actinomycetota</taxon>
        <taxon>Actinomycetes</taxon>
        <taxon>Streptosporangiales</taxon>
        <taxon>Streptosporangiaceae</taxon>
        <taxon>Nonomuraea</taxon>
    </lineage>
</organism>
<dbReference type="EMBL" id="JABWGN010000002">
    <property type="protein sequence ID" value="NUW30837.1"/>
    <property type="molecule type" value="Genomic_DNA"/>
</dbReference>
<proteinExistence type="predicted"/>
<comment type="caution">
    <text evidence="1">The sequence shown here is derived from an EMBL/GenBank/DDBJ whole genome shotgun (WGS) entry which is preliminary data.</text>
</comment>
<accession>A0A7Y6I358</accession>
<reference evidence="1 2" key="1">
    <citation type="submission" date="2020-06" db="EMBL/GenBank/DDBJ databases">
        <title>Nonomuraea sp. SMC257, a novel actinomycete isolated from soil.</title>
        <authorList>
            <person name="Chanama M."/>
        </authorList>
    </citation>
    <scope>NUCLEOTIDE SEQUENCE [LARGE SCALE GENOMIC DNA]</scope>
    <source>
        <strain evidence="1 2">SMC257</strain>
    </source>
</reference>
<keyword evidence="2" id="KW-1185">Reference proteome</keyword>
<gene>
    <name evidence="1" type="ORF">HTZ77_05310</name>
</gene>
<protein>
    <submittedName>
        <fullName evidence="1">Uncharacterized protein</fullName>
    </submittedName>
</protein>
<evidence type="ECO:0000313" key="1">
    <source>
        <dbReference type="EMBL" id="NUW30837.1"/>
    </source>
</evidence>
<evidence type="ECO:0000313" key="2">
    <source>
        <dbReference type="Proteomes" id="UP000586042"/>
    </source>
</evidence>